<name>A0A074RQD8_9AGAM</name>
<dbReference type="PANTHER" id="PTHR36206:SF13">
    <property type="entry name" value="TRANSCRIPTIONAL REGULATORY PROTEIN MOC3"/>
    <property type="match status" value="1"/>
</dbReference>
<keyword evidence="1" id="KW-0479">Metal-binding</keyword>
<feature type="domain" description="Zn(2)-C6 fungal-type" evidence="8">
    <location>
        <begin position="13"/>
        <end position="41"/>
    </location>
</feature>
<dbReference type="SMART" id="SM00066">
    <property type="entry name" value="GAL4"/>
    <property type="match status" value="1"/>
</dbReference>
<dbReference type="InterPro" id="IPR052360">
    <property type="entry name" value="Transcr_Regulatory_Proteins"/>
</dbReference>
<dbReference type="Pfam" id="PF00172">
    <property type="entry name" value="Zn_clus"/>
    <property type="match status" value="1"/>
</dbReference>
<protein>
    <submittedName>
        <fullName evidence="9">Fungal Zn(2)-cys(6) binuclear cluster domain protein</fullName>
    </submittedName>
</protein>
<dbReference type="Proteomes" id="UP000027456">
    <property type="component" value="Unassembled WGS sequence"/>
</dbReference>
<accession>A0A074RQD8</accession>
<keyword evidence="6" id="KW-0539">Nucleus</keyword>
<evidence type="ECO:0000256" key="1">
    <source>
        <dbReference type="ARBA" id="ARBA00022723"/>
    </source>
</evidence>
<evidence type="ECO:0000256" key="5">
    <source>
        <dbReference type="ARBA" id="ARBA00023163"/>
    </source>
</evidence>
<keyword evidence="3" id="KW-0805">Transcription regulation</keyword>
<gene>
    <name evidence="9" type="ORF">V565_175880</name>
</gene>
<dbReference type="GO" id="GO:0003677">
    <property type="term" value="F:DNA binding"/>
    <property type="evidence" value="ECO:0007669"/>
    <property type="project" value="UniProtKB-KW"/>
</dbReference>
<dbReference type="PROSITE" id="PS50048">
    <property type="entry name" value="ZN2_CY6_FUNGAL_2"/>
    <property type="match status" value="1"/>
</dbReference>
<dbReference type="HOGENOM" id="CLU_1993883_0_0_1"/>
<dbReference type="SUPFAM" id="SSF57701">
    <property type="entry name" value="Zn2/Cys6 DNA-binding domain"/>
    <property type="match status" value="1"/>
</dbReference>
<keyword evidence="10" id="KW-1185">Reference proteome</keyword>
<evidence type="ECO:0000313" key="10">
    <source>
        <dbReference type="Proteomes" id="UP000027456"/>
    </source>
</evidence>
<evidence type="ECO:0000313" key="9">
    <source>
        <dbReference type="EMBL" id="KEP46913.1"/>
    </source>
</evidence>
<feature type="region of interest" description="Disordered" evidence="7">
    <location>
        <begin position="48"/>
        <end position="92"/>
    </location>
</feature>
<evidence type="ECO:0000256" key="2">
    <source>
        <dbReference type="ARBA" id="ARBA00022833"/>
    </source>
</evidence>
<keyword evidence="4" id="KW-0238">DNA-binding</keyword>
<organism evidence="9 10">
    <name type="scientific">Rhizoctonia solani 123E</name>
    <dbReference type="NCBI Taxonomy" id="1423351"/>
    <lineage>
        <taxon>Eukaryota</taxon>
        <taxon>Fungi</taxon>
        <taxon>Dikarya</taxon>
        <taxon>Basidiomycota</taxon>
        <taxon>Agaricomycotina</taxon>
        <taxon>Agaricomycetes</taxon>
        <taxon>Cantharellales</taxon>
        <taxon>Ceratobasidiaceae</taxon>
        <taxon>Rhizoctonia</taxon>
    </lineage>
</organism>
<evidence type="ECO:0000259" key="8">
    <source>
        <dbReference type="PROSITE" id="PS50048"/>
    </source>
</evidence>
<evidence type="ECO:0000256" key="3">
    <source>
        <dbReference type="ARBA" id="ARBA00023015"/>
    </source>
</evidence>
<evidence type="ECO:0000256" key="4">
    <source>
        <dbReference type="ARBA" id="ARBA00023125"/>
    </source>
</evidence>
<dbReference type="PROSITE" id="PS00463">
    <property type="entry name" value="ZN2_CY6_FUNGAL_1"/>
    <property type="match status" value="1"/>
</dbReference>
<dbReference type="InterPro" id="IPR001138">
    <property type="entry name" value="Zn2Cys6_DnaBD"/>
</dbReference>
<feature type="compositionally biased region" description="Low complexity" evidence="7">
    <location>
        <begin position="68"/>
        <end position="84"/>
    </location>
</feature>
<dbReference type="InterPro" id="IPR036864">
    <property type="entry name" value="Zn2-C6_fun-type_DNA-bd_sf"/>
</dbReference>
<reference evidence="9 10" key="1">
    <citation type="submission" date="2013-12" db="EMBL/GenBank/DDBJ databases">
        <authorList>
            <person name="Cubeta M."/>
            <person name="Pakala S."/>
            <person name="Fedorova N."/>
            <person name="Thomas E."/>
            <person name="Dean R."/>
            <person name="Jabaji S."/>
            <person name="Neate S."/>
            <person name="Toda T."/>
            <person name="Tavantzis S."/>
            <person name="Vilgalys R."/>
            <person name="Bharathan N."/>
            <person name="Pakala S."/>
            <person name="Losada L.S."/>
            <person name="Zafar N."/>
            <person name="Nierman W."/>
        </authorList>
    </citation>
    <scope>NUCLEOTIDE SEQUENCE [LARGE SCALE GENOMIC DNA]</scope>
    <source>
        <strain evidence="9 10">123E</strain>
    </source>
</reference>
<dbReference type="GO" id="GO:0008270">
    <property type="term" value="F:zinc ion binding"/>
    <property type="evidence" value="ECO:0007669"/>
    <property type="project" value="InterPro"/>
</dbReference>
<keyword evidence="2" id="KW-0862">Zinc</keyword>
<keyword evidence="5" id="KW-0804">Transcription</keyword>
<dbReference type="PANTHER" id="PTHR36206">
    <property type="entry name" value="ASPERCRYPTIN BIOSYNTHESIS CLUSTER-SPECIFIC TRANSCRIPTION REGULATOR ATNN-RELATED"/>
    <property type="match status" value="1"/>
</dbReference>
<dbReference type="CDD" id="cd00067">
    <property type="entry name" value="GAL4"/>
    <property type="match status" value="1"/>
</dbReference>
<comment type="caution">
    <text evidence="9">The sequence shown here is derived from an EMBL/GenBank/DDBJ whole genome shotgun (WGS) entry which is preliminary data.</text>
</comment>
<dbReference type="Gene3D" id="4.10.240.10">
    <property type="entry name" value="Zn(2)-C6 fungal-type DNA-binding domain"/>
    <property type="match status" value="1"/>
</dbReference>
<evidence type="ECO:0000256" key="6">
    <source>
        <dbReference type="ARBA" id="ARBA00023242"/>
    </source>
</evidence>
<evidence type="ECO:0000256" key="7">
    <source>
        <dbReference type="SAM" id="MobiDB-lite"/>
    </source>
</evidence>
<dbReference type="AlphaFoldDB" id="A0A074RQD8"/>
<sequence length="125" mass="13618">MTYRLPPGPVGTSCLTCKRRHKKCDRFMPVCNRCSKGGYECLGYEHNKSESSRLGNDDESSQDTTAIHSFPSPVSSSSTHSTNSSRDDEALISHDTLAAPALYGSRNIAGYIVPQNAVNTPRPIN</sequence>
<dbReference type="OrthoDB" id="3263471at2759"/>
<proteinExistence type="predicted"/>
<dbReference type="GO" id="GO:0000981">
    <property type="term" value="F:DNA-binding transcription factor activity, RNA polymerase II-specific"/>
    <property type="evidence" value="ECO:0007669"/>
    <property type="project" value="InterPro"/>
</dbReference>
<dbReference type="EMBL" id="AZST01000904">
    <property type="protein sequence ID" value="KEP46913.1"/>
    <property type="molecule type" value="Genomic_DNA"/>
</dbReference>